<dbReference type="AlphaFoldDB" id="A0A1I3XFS8"/>
<dbReference type="Pfam" id="PF12838">
    <property type="entry name" value="Fer4_7"/>
    <property type="match status" value="1"/>
</dbReference>
<sequence length="79" mass="8777">MSSRVEFREDRCKGCLLCTEVCPTGIIQQSSRFNQKGYKVTEIAPDMMSECKGCAFCAMMCPDYAINVYTTKSAKGGEK</sequence>
<organism evidence="5 6">
    <name type="scientific">Desulfomicrobium apsheronum</name>
    <dbReference type="NCBI Taxonomy" id="52560"/>
    <lineage>
        <taxon>Bacteria</taxon>
        <taxon>Pseudomonadati</taxon>
        <taxon>Thermodesulfobacteriota</taxon>
        <taxon>Desulfovibrionia</taxon>
        <taxon>Desulfovibrionales</taxon>
        <taxon>Desulfomicrobiaceae</taxon>
        <taxon>Desulfomicrobium</taxon>
    </lineage>
</organism>
<evidence type="ECO:0000256" key="1">
    <source>
        <dbReference type="ARBA" id="ARBA00022723"/>
    </source>
</evidence>
<name>A0A1I3XFS8_9BACT</name>
<dbReference type="EMBL" id="FORX01000016">
    <property type="protein sequence ID" value="SFK18340.1"/>
    <property type="molecule type" value="Genomic_DNA"/>
</dbReference>
<feature type="domain" description="4Fe-4S ferredoxin-type" evidence="4">
    <location>
        <begin position="3"/>
        <end position="32"/>
    </location>
</feature>
<feature type="domain" description="4Fe-4S ferredoxin-type" evidence="4">
    <location>
        <begin position="41"/>
        <end position="71"/>
    </location>
</feature>
<gene>
    <name evidence="5" type="ORF">SAMN04488082_11654</name>
</gene>
<proteinExistence type="predicted"/>
<evidence type="ECO:0000256" key="2">
    <source>
        <dbReference type="ARBA" id="ARBA00023004"/>
    </source>
</evidence>
<evidence type="ECO:0000259" key="4">
    <source>
        <dbReference type="PROSITE" id="PS51379"/>
    </source>
</evidence>
<dbReference type="RefSeq" id="WP_092377039.1">
    <property type="nucleotide sequence ID" value="NZ_FORX01000016.1"/>
</dbReference>
<evidence type="ECO:0000256" key="3">
    <source>
        <dbReference type="ARBA" id="ARBA00023014"/>
    </source>
</evidence>
<reference evidence="6" key="1">
    <citation type="submission" date="2016-10" db="EMBL/GenBank/DDBJ databases">
        <authorList>
            <person name="Varghese N."/>
            <person name="Submissions S."/>
        </authorList>
    </citation>
    <scope>NUCLEOTIDE SEQUENCE [LARGE SCALE GENOMIC DNA]</scope>
    <source>
        <strain evidence="6">DSM 5918</strain>
    </source>
</reference>
<dbReference type="SUPFAM" id="SSF54862">
    <property type="entry name" value="4Fe-4S ferredoxins"/>
    <property type="match status" value="1"/>
</dbReference>
<dbReference type="OrthoDB" id="9804603at2"/>
<dbReference type="PANTHER" id="PTHR43122:SF2">
    <property type="entry name" value="FERREDOXIN SUBUNIT OF PYRUVATE:FLAVODOXIN OXIDOREDUCTASE"/>
    <property type="match status" value="1"/>
</dbReference>
<dbReference type="PROSITE" id="PS00198">
    <property type="entry name" value="4FE4S_FER_1"/>
    <property type="match status" value="2"/>
</dbReference>
<dbReference type="PANTHER" id="PTHR43122">
    <property type="entry name" value="FERREDOXIN SUBUNIT OF PYRUVATE:FLAVODOXIN OXIDOREDUCTASE-RELATED"/>
    <property type="match status" value="1"/>
</dbReference>
<dbReference type="PROSITE" id="PS51379">
    <property type="entry name" value="4FE4S_FER_2"/>
    <property type="match status" value="2"/>
</dbReference>
<dbReference type="Proteomes" id="UP000198635">
    <property type="component" value="Unassembled WGS sequence"/>
</dbReference>
<accession>A0A1I3XFS8</accession>
<keyword evidence="6" id="KW-1185">Reference proteome</keyword>
<dbReference type="GO" id="GO:0046872">
    <property type="term" value="F:metal ion binding"/>
    <property type="evidence" value="ECO:0007669"/>
    <property type="project" value="UniProtKB-KW"/>
</dbReference>
<keyword evidence="3" id="KW-0411">Iron-sulfur</keyword>
<dbReference type="STRING" id="52560.SAMN04488082_11654"/>
<keyword evidence="2" id="KW-0408">Iron</keyword>
<dbReference type="GO" id="GO:0051536">
    <property type="term" value="F:iron-sulfur cluster binding"/>
    <property type="evidence" value="ECO:0007669"/>
    <property type="project" value="UniProtKB-KW"/>
</dbReference>
<dbReference type="Gene3D" id="3.30.70.20">
    <property type="match status" value="1"/>
</dbReference>
<dbReference type="InterPro" id="IPR017896">
    <property type="entry name" value="4Fe4S_Fe-S-bd"/>
</dbReference>
<dbReference type="InterPro" id="IPR017900">
    <property type="entry name" value="4Fe4S_Fe_S_CS"/>
</dbReference>
<protein>
    <submittedName>
        <fullName evidence="5">2-oxoglutarate ferredoxin oxidoreductase, delta subunit</fullName>
    </submittedName>
</protein>
<keyword evidence="1" id="KW-0479">Metal-binding</keyword>
<evidence type="ECO:0000313" key="6">
    <source>
        <dbReference type="Proteomes" id="UP000198635"/>
    </source>
</evidence>
<evidence type="ECO:0000313" key="5">
    <source>
        <dbReference type="EMBL" id="SFK18340.1"/>
    </source>
</evidence>